<sequence>GGLTRDEYLKKYREQLIFIRGLTRDEYLKKYREQLIFINSKIKETVNDILSKSDCPTIIILQSDHGPHGSMLKREDPDNQFKRRLSIFNAYYLPNNDYINLYESL</sequence>
<evidence type="ECO:0000313" key="1">
    <source>
        <dbReference type="EMBL" id="GAG85327.1"/>
    </source>
</evidence>
<organism evidence="1">
    <name type="scientific">marine sediment metagenome</name>
    <dbReference type="NCBI Taxonomy" id="412755"/>
    <lineage>
        <taxon>unclassified sequences</taxon>
        <taxon>metagenomes</taxon>
        <taxon>ecological metagenomes</taxon>
    </lineage>
</organism>
<accession>X1BW10</accession>
<proteinExistence type="predicted"/>
<name>X1BW10_9ZZZZ</name>
<protein>
    <recommendedName>
        <fullName evidence="2">Sulfatase N-terminal domain-containing protein</fullName>
    </recommendedName>
</protein>
<comment type="caution">
    <text evidence="1">The sequence shown here is derived from an EMBL/GenBank/DDBJ whole genome shotgun (WGS) entry which is preliminary data.</text>
</comment>
<feature type="non-terminal residue" evidence="1">
    <location>
        <position position="1"/>
    </location>
</feature>
<dbReference type="EMBL" id="BART01010115">
    <property type="protein sequence ID" value="GAG85327.1"/>
    <property type="molecule type" value="Genomic_DNA"/>
</dbReference>
<reference evidence="1" key="1">
    <citation type="journal article" date="2014" name="Front. Microbiol.">
        <title>High frequency of phylogenetically diverse reductive dehalogenase-homologous genes in deep subseafloor sedimentary metagenomes.</title>
        <authorList>
            <person name="Kawai M."/>
            <person name="Futagami T."/>
            <person name="Toyoda A."/>
            <person name="Takaki Y."/>
            <person name="Nishi S."/>
            <person name="Hori S."/>
            <person name="Arai W."/>
            <person name="Tsubouchi T."/>
            <person name="Morono Y."/>
            <person name="Uchiyama I."/>
            <person name="Ito T."/>
            <person name="Fujiyama A."/>
            <person name="Inagaki F."/>
            <person name="Takami H."/>
        </authorList>
    </citation>
    <scope>NUCLEOTIDE SEQUENCE</scope>
    <source>
        <strain evidence="1">Expedition CK06-06</strain>
    </source>
</reference>
<dbReference type="AlphaFoldDB" id="X1BW10"/>
<gene>
    <name evidence="1" type="ORF">S01H4_22163</name>
</gene>
<evidence type="ECO:0008006" key="2">
    <source>
        <dbReference type="Google" id="ProtNLM"/>
    </source>
</evidence>